<reference evidence="10 11" key="1">
    <citation type="journal article" date="2012" name="J. Bacteriol.">
        <title>Whole-genome sequences of Bacillus subtilis and close relatives.</title>
        <authorList>
            <person name="Earl A.M."/>
            <person name="Eppinger M."/>
            <person name="Fricke W.F."/>
            <person name="Rosovitz M.J."/>
            <person name="Rasko D.A."/>
            <person name="Daugherty S."/>
            <person name="Losick R."/>
            <person name="Kolter R."/>
            <person name="Ravel J."/>
        </authorList>
    </citation>
    <scope>NUCLEOTIDE SEQUENCE [LARGE SCALE GENOMIC DNA]</scope>
    <source>
        <strain evidence="11">DSM 15029 / JCM 12233 / NBRC 101239 / NRRL B-23049 / TU-B-10</strain>
    </source>
</reference>
<feature type="domain" description="Translation initiation factor IF- 2" evidence="9">
    <location>
        <begin position="2"/>
        <end position="62"/>
    </location>
</feature>
<evidence type="ECO:0000259" key="8">
    <source>
        <dbReference type="Pfam" id="PF03144"/>
    </source>
</evidence>
<dbReference type="GO" id="GO:0003743">
    <property type="term" value="F:translation initiation factor activity"/>
    <property type="evidence" value="ECO:0007669"/>
    <property type="project" value="UniProtKB-KW"/>
</dbReference>
<keyword evidence="5" id="KW-0547">Nucleotide-binding</keyword>
<dbReference type="Pfam" id="PF03144">
    <property type="entry name" value="GTP_EFTU_D2"/>
    <property type="match status" value="1"/>
</dbReference>
<dbReference type="AlphaFoldDB" id="G4NV92"/>
<evidence type="ECO:0000313" key="11">
    <source>
        <dbReference type="Proteomes" id="UP000002651"/>
    </source>
</evidence>
<evidence type="ECO:0000256" key="1">
    <source>
        <dbReference type="ARBA" id="ARBA00004496"/>
    </source>
</evidence>
<dbReference type="Gene3D" id="2.40.30.10">
    <property type="entry name" value="Translation factors"/>
    <property type="match status" value="1"/>
</dbReference>
<evidence type="ECO:0000259" key="9">
    <source>
        <dbReference type="Pfam" id="PF11987"/>
    </source>
</evidence>
<keyword evidence="6" id="KW-0648">Protein biosynthesis</keyword>
<dbReference type="Proteomes" id="UP000002651">
    <property type="component" value="Chromosome"/>
</dbReference>
<dbReference type="PANTHER" id="PTHR43381">
    <property type="entry name" value="TRANSLATION INITIATION FACTOR IF-2-RELATED"/>
    <property type="match status" value="1"/>
</dbReference>
<dbReference type="FunFam" id="2.40.30.10:FF:000008">
    <property type="entry name" value="Translation initiation factor IF-2"/>
    <property type="match status" value="1"/>
</dbReference>
<accession>G4NV92</accession>
<keyword evidence="4 10" id="KW-0396">Initiation factor</keyword>
<evidence type="ECO:0000256" key="3">
    <source>
        <dbReference type="ARBA" id="ARBA00020675"/>
    </source>
</evidence>
<dbReference type="STRING" id="1052585.GYO_2019"/>
<comment type="similarity">
    <text evidence="2">Belongs to the TRAFAC class translation factor GTPase superfamily. Classic translation factor GTPase family. IF-2 subfamily.</text>
</comment>
<dbReference type="Pfam" id="PF11987">
    <property type="entry name" value="IF-2"/>
    <property type="match status" value="1"/>
</dbReference>
<dbReference type="InterPro" id="IPR004161">
    <property type="entry name" value="EFTu-like_2"/>
</dbReference>
<dbReference type="InterPro" id="IPR023115">
    <property type="entry name" value="TIF_IF2_dom3"/>
</dbReference>
<dbReference type="FunFam" id="3.40.50.10050:FF:000001">
    <property type="entry name" value="Translation initiation factor IF-2"/>
    <property type="match status" value="1"/>
</dbReference>
<keyword evidence="11" id="KW-1185">Reference proteome</keyword>
<dbReference type="PROSITE" id="PS01176">
    <property type="entry name" value="IF2"/>
    <property type="match status" value="1"/>
</dbReference>
<evidence type="ECO:0000256" key="4">
    <source>
        <dbReference type="ARBA" id="ARBA00022540"/>
    </source>
</evidence>
<keyword evidence="7" id="KW-0342">GTP-binding</keyword>
<dbReference type="InterPro" id="IPR036925">
    <property type="entry name" value="TIF_IF2_dom3_sf"/>
</dbReference>
<protein>
    <recommendedName>
        <fullName evidence="3">Translation initiation factor IF-2</fullName>
    </recommendedName>
</protein>
<feature type="domain" description="Translation elongation factor EFTu-like" evidence="8">
    <location>
        <begin position="93"/>
        <end position="160"/>
    </location>
</feature>
<dbReference type="EMBL" id="CP002905">
    <property type="protein sequence ID" value="AEP86653.1"/>
    <property type="molecule type" value="Genomic_DNA"/>
</dbReference>
<evidence type="ECO:0000256" key="6">
    <source>
        <dbReference type="ARBA" id="ARBA00022917"/>
    </source>
</evidence>
<sequence>MKIIHTGVGAITESDIILASASNAIVIGFNVRPDGNAKSTAEAENVDIRLHRIIYKVIDEIEAAMKGMLDPEYEEKVIGQVEVRQTFKVSKIGTIAGGYVTEGTITRDSGLRLIRDGVVIFEGEVDVLKRFKDDVKEVSQGYECGITIKKYNDIREGDILEAFVMQEIERT</sequence>
<organism evidence="10 11">
    <name type="scientific">Bacillus spizizenii (strain DSM 15029 / JCM 12233 / NBRC 101239 / NRRL B-23049 / TU-B-10)</name>
    <name type="common">Bacillus subtilis subsp. spizizenii</name>
    <dbReference type="NCBI Taxonomy" id="1052585"/>
    <lineage>
        <taxon>Bacteria</taxon>
        <taxon>Bacillati</taxon>
        <taxon>Bacillota</taxon>
        <taxon>Bacilli</taxon>
        <taxon>Bacillales</taxon>
        <taxon>Bacillaceae</taxon>
        <taxon>Bacillus</taxon>
    </lineage>
</organism>
<dbReference type="Gene3D" id="3.40.50.10050">
    <property type="entry name" value="Translation initiation factor IF- 2, domain 3"/>
    <property type="match status" value="1"/>
</dbReference>
<dbReference type="CDD" id="cd03692">
    <property type="entry name" value="mtIF2_IVc"/>
    <property type="match status" value="1"/>
</dbReference>
<dbReference type="HOGENOM" id="CLU_097945_0_0_9"/>
<dbReference type="GO" id="GO:0003924">
    <property type="term" value="F:GTPase activity"/>
    <property type="evidence" value="ECO:0007669"/>
    <property type="project" value="InterPro"/>
</dbReference>
<dbReference type="GO" id="GO:0005525">
    <property type="term" value="F:GTP binding"/>
    <property type="evidence" value="ECO:0007669"/>
    <property type="project" value="UniProtKB-KW"/>
</dbReference>
<name>G4NV92_BACS4</name>
<dbReference type="GO" id="GO:0005829">
    <property type="term" value="C:cytosol"/>
    <property type="evidence" value="ECO:0007669"/>
    <property type="project" value="TreeGrafter"/>
</dbReference>
<dbReference type="SUPFAM" id="SSF50447">
    <property type="entry name" value="Translation proteins"/>
    <property type="match status" value="1"/>
</dbReference>
<evidence type="ECO:0000313" key="10">
    <source>
        <dbReference type="EMBL" id="AEP86653.1"/>
    </source>
</evidence>
<evidence type="ECO:0000256" key="7">
    <source>
        <dbReference type="ARBA" id="ARBA00023134"/>
    </source>
</evidence>
<gene>
    <name evidence="10" type="ordered locus">GYO_2019</name>
</gene>
<evidence type="ECO:0000256" key="5">
    <source>
        <dbReference type="ARBA" id="ARBA00022741"/>
    </source>
</evidence>
<dbReference type="PANTHER" id="PTHR43381:SF5">
    <property type="entry name" value="TR-TYPE G DOMAIN-CONTAINING PROTEIN"/>
    <property type="match status" value="1"/>
</dbReference>
<dbReference type="KEGG" id="bst:GYO_2019"/>
<dbReference type="InterPro" id="IPR000178">
    <property type="entry name" value="TF_IF2_bacterial-like"/>
</dbReference>
<evidence type="ECO:0000256" key="2">
    <source>
        <dbReference type="ARBA" id="ARBA00007733"/>
    </source>
</evidence>
<comment type="subcellular location">
    <subcellularLocation>
        <location evidence="1">Cytoplasm</location>
    </subcellularLocation>
</comment>
<dbReference type="InterPro" id="IPR015760">
    <property type="entry name" value="TIF_IF2"/>
</dbReference>
<dbReference type="InterPro" id="IPR009000">
    <property type="entry name" value="Transl_B-barrel_sf"/>
</dbReference>
<proteinExistence type="inferred from homology"/>
<dbReference type="SUPFAM" id="SSF52156">
    <property type="entry name" value="Initiation factor IF2/eIF5b, domain 3"/>
    <property type="match status" value="1"/>
</dbReference>